<organism evidence="1 2">
    <name type="scientific">Cinchona calisaya</name>
    <dbReference type="NCBI Taxonomy" id="153742"/>
    <lineage>
        <taxon>Eukaryota</taxon>
        <taxon>Viridiplantae</taxon>
        <taxon>Streptophyta</taxon>
        <taxon>Embryophyta</taxon>
        <taxon>Tracheophyta</taxon>
        <taxon>Spermatophyta</taxon>
        <taxon>Magnoliopsida</taxon>
        <taxon>eudicotyledons</taxon>
        <taxon>Gunneridae</taxon>
        <taxon>Pentapetalae</taxon>
        <taxon>asterids</taxon>
        <taxon>lamiids</taxon>
        <taxon>Gentianales</taxon>
        <taxon>Rubiaceae</taxon>
        <taxon>Cinchonoideae</taxon>
        <taxon>Cinchoneae</taxon>
        <taxon>Cinchona</taxon>
    </lineage>
</organism>
<dbReference type="AlphaFoldDB" id="A0ABD3B2I4"/>
<accession>A0ABD3B2I4</accession>
<gene>
    <name evidence="1" type="ORF">ACH5RR_001116</name>
</gene>
<dbReference type="Proteomes" id="UP001630127">
    <property type="component" value="Unassembled WGS sequence"/>
</dbReference>
<evidence type="ECO:0000313" key="2">
    <source>
        <dbReference type="Proteomes" id="UP001630127"/>
    </source>
</evidence>
<sequence>MAEIASVPSSKPDEFRSSNWKGDQSALFATGVGTKIALDKHMQAYKRLQEQQSCIREQEYNRKKACTERADDLGRLMHNGAAESACSKLLRYEEQMMKIRDHLKELAE</sequence>
<reference evidence="1 2" key="1">
    <citation type="submission" date="2024-11" db="EMBL/GenBank/DDBJ databases">
        <title>A near-complete genome assembly of Cinchona calisaya.</title>
        <authorList>
            <person name="Lian D.C."/>
            <person name="Zhao X.W."/>
            <person name="Wei L."/>
        </authorList>
    </citation>
    <scope>NUCLEOTIDE SEQUENCE [LARGE SCALE GENOMIC DNA]</scope>
    <source>
        <tissue evidence="1">Nenye</tissue>
    </source>
</reference>
<keyword evidence="2" id="KW-1185">Reference proteome</keyword>
<comment type="caution">
    <text evidence="1">The sequence shown here is derived from an EMBL/GenBank/DDBJ whole genome shotgun (WGS) entry which is preliminary data.</text>
</comment>
<evidence type="ECO:0000313" key="1">
    <source>
        <dbReference type="EMBL" id="KAL3537750.1"/>
    </source>
</evidence>
<proteinExistence type="predicted"/>
<dbReference type="EMBL" id="JBJUIK010000001">
    <property type="protein sequence ID" value="KAL3537750.1"/>
    <property type="molecule type" value="Genomic_DNA"/>
</dbReference>
<protein>
    <submittedName>
        <fullName evidence="1">Uncharacterized protein</fullName>
    </submittedName>
</protein>
<name>A0ABD3B2I4_9GENT</name>